<comment type="caution">
    <text evidence="1">The sequence shown here is derived from an EMBL/GenBank/DDBJ whole genome shotgun (WGS) entry which is preliminary data.</text>
</comment>
<gene>
    <name evidence="1" type="ORF">FR943_21835</name>
</gene>
<keyword evidence="2" id="KW-1185">Reference proteome</keyword>
<dbReference type="EMBL" id="VOMB01000023">
    <property type="protein sequence ID" value="MBU9766473.1"/>
    <property type="molecule type" value="Genomic_DNA"/>
</dbReference>
<protein>
    <submittedName>
        <fullName evidence="1">Antitoxin</fullName>
    </submittedName>
</protein>
<sequence length="79" mass="8916">MTQRQIAIRLDSDLVSFVDGEVAAQHVSSRAELISRALRRERRRLEALRDAAIYRATADQPDDLDQLASWAAHAPMDID</sequence>
<dbReference type="Proteomes" id="UP000812982">
    <property type="component" value="Unassembled WGS sequence"/>
</dbReference>
<reference evidence="1 2" key="1">
    <citation type="journal article" date="2021" name="Sci. Rep.">
        <title>Phenotypic and genomic hallmarks of a novel, potentially pathogenic rapidly growing Mycobacterium species related to the Mycobacterium fortuitum complex.</title>
        <authorList>
            <person name="Gharbi R."/>
            <person name="Khanna V."/>
            <person name="Frigui W."/>
            <person name="Mhenni B."/>
            <person name="Brosch R."/>
            <person name="Mardassi H."/>
        </authorList>
    </citation>
    <scope>NUCLEOTIDE SEQUENCE [LARGE SCALE GENOMIC DNA]</scope>
    <source>
        <strain evidence="1 2">TNTM28</strain>
    </source>
</reference>
<organism evidence="1 2">
    <name type="scientific">[Mycobacterium] fortunisiensis</name>
    <dbReference type="NCBI Taxonomy" id="2600579"/>
    <lineage>
        <taxon>Bacteria</taxon>
        <taxon>Bacillati</taxon>
        <taxon>Actinomycetota</taxon>
        <taxon>Actinomycetes</taxon>
        <taxon>Mycobacteriales</taxon>
        <taxon>Mycobacteriaceae</taxon>
        <taxon>Mycolicibacterium</taxon>
    </lineage>
</organism>
<accession>A0ABS6KS45</accession>
<evidence type="ECO:0000313" key="2">
    <source>
        <dbReference type="Proteomes" id="UP000812982"/>
    </source>
</evidence>
<name>A0ABS6KS45_9MYCO</name>
<proteinExistence type="predicted"/>
<evidence type="ECO:0000313" key="1">
    <source>
        <dbReference type="EMBL" id="MBU9766473.1"/>
    </source>
</evidence>
<dbReference type="RefSeq" id="WP_217160326.1">
    <property type="nucleotide sequence ID" value="NZ_VOMB01000023.1"/>
</dbReference>